<evidence type="ECO:0000256" key="2">
    <source>
        <dbReference type="ARBA" id="ARBA00023136"/>
    </source>
</evidence>
<dbReference type="GO" id="GO:0005886">
    <property type="term" value="C:plasma membrane"/>
    <property type="evidence" value="ECO:0007669"/>
    <property type="project" value="InterPro"/>
</dbReference>
<dbReference type="GO" id="GO:0020037">
    <property type="term" value="F:heme binding"/>
    <property type="evidence" value="ECO:0007669"/>
    <property type="project" value="InterPro"/>
</dbReference>
<dbReference type="InterPro" id="IPR036127">
    <property type="entry name" value="CcmE-like_sf"/>
</dbReference>
<feature type="transmembrane region" description="Helical" evidence="3">
    <location>
        <begin position="32"/>
        <end position="50"/>
    </location>
</feature>
<dbReference type="GO" id="GO:0017004">
    <property type="term" value="P:cytochrome complex assembly"/>
    <property type="evidence" value="ECO:0007669"/>
    <property type="project" value="InterPro"/>
</dbReference>
<evidence type="ECO:0000313" key="4">
    <source>
        <dbReference type="EMBL" id="CAB5031421.1"/>
    </source>
</evidence>
<dbReference type="Pfam" id="PF03100">
    <property type="entry name" value="CcmE"/>
    <property type="match status" value="1"/>
</dbReference>
<dbReference type="Gene3D" id="2.40.50.140">
    <property type="entry name" value="Nucleic acid-binding proteins"/>
    <property type="match status" value="1"/>
</dbReference>
<proteinExistence type="predicted"/>
<dbReference type="GO" id="GO:0017003">
    <property type="term" value="P:protein-heme linkage"/>
    <property type="evidence" value="ECO:0007669"/>
    <property type="project" value="InterPro"/>
</dbReference>
<accession>A0A6J7U5V2</accession>
<keyword evidence="3" id="KW-1133">Transmembrane helix</keyword>
<sequence length="167" mass="18193">MALEDDALNLSPREAVPAAQSVRSQKRRWKPALLLVVILVFGGVVVTKFLSSAIDYYCNVDEVGVRSGCEGTRRLRVQGAVDEGSLKKASGMTIFSMSFNKKTLDVQYDGDPGGVFQECIPVVAHGRMVNGVFLSDRIEVKHSNAYSTKNKDRIDKAEAAACSLPKL</sequence>
<protein>
    <submittedName>
        <fullName evidence="5">Unannotated protein</fullName>
    </submittedName>
</protein>
<keyword evidence="2 3" id="KW-0472">Membrane</keyword>
<dbReference type="AlphaFoldDB" id="A0A6J7U5V2"/>
<dbReference type="EMBL" id="CAFBPN010000154">
    <property type="protein sequence ID" value="CAB5031421.1"/>
    <property type="molecule type" value="Genomic_DNA"/>
</dbReference>
<dbReference type="SUPFAM" id="SSF82093">
    <property type="entry name" value="Heme chaperone CcmE"/>
    <property type="match status" value="1"/>
</dbReference>
<name>A0A6J7U5V2_9ZZZZ</name>
<keyword evidence="3" id="KW-0812">Transmembrane</keyword>
<reference evidence="5" key="1">
    <citation type="submission" date="2020-05" db="EMBL/GenBank/DDBJ databases">
        <authorList>
            <person name="Chiriac C."/>
            <person name="Salcher M."/>
            <person name="Ghai R."/>
            <person name="Kavagutti S V."/>
        </authorList>
    </citation>
    <scope>NUCLEOTIDE SEQUENCE</scope>
</reference>
<evidence type="ECO:0000313" key="5">
    <source>
        <dbReference type="EMBL" id="CAB5061679.1"/>
    </source>
</evidence>
<dbReference type="EMBL" id="CAFBQU010000006">
    <property type="protein sequence ID" value="CAB5061679.1"/>
    <property type="molecule type" value="Genomic_DNA"/>
</dbReference>
<comment type="subcellular location">
    <subcellularLocation>
        <location evidence="1">Membrane</location>
    </subcellularLocation>
</comment>
<evidence type="ECO:0000256" key="1">
    <source>
        <dbReference type="ARBA" id="ARBA00004370"/>
    </source>
</evidence>
<dbReference type="InterPro" id="IPR012340">
    <property type="entry name" value="NA-bd_OB-fold"/>
</dbReference>
<organism evidence="5">
    <name type="scientific">freshwater metagenome</name>
    <dbReference type="NCBI Taxonomy" id="449393"/>
    <lineage>
        <taxon>unclassified sequences</taxon>
        <taxon>metagenomes</taxon>
        <taxon>ecological metagenomes</taxon>
    </lineage>
</organism>
<gene>
    <name evidence="4" type="ORF">UFOPK4098_01588</name>
    <name evidence="5" type="ORF">UFOPK4347_00404</name>
</gene>
<dbReference type="InterPro" id="IPR004329">
    <property type="entry name" value="CcmE"/>
</dbReference>
<evidence type="ECO:0000256" key="3">
    <source>
        <dbReference type="SAM" id="Phobius"/>
    </source>
</evidence>